<dbReference type="EMBL" id="NPDY01000001">
    <property type="protein sequence ID" value="PJZ71184.1"/>
    <property type="molecule type" value="Genomic_DNA"/>
</dbReference>
<comment type="caution">
    <text evidence="2">The sequence shown here is derived from an EMBL/GenBank/DDBJ whole genome shotgun (WGS) entry which is preliminary data.</text>
</comment>
<dbReference type="Proteomes" id="UP000231962">
    <property type="component" value="Unassembled WGS sequence"/>
</dbReference>
<dbReference type="Proteomes" id="UP000231990">
    <property type="component" value="Unassembled WGS sequence"/>
</dbReference>
<dbReference type="RefSeq" id="WP_100712126.1">
    <property type="nucleotide sequence ID" value="NZ_NPDY01000001.1"/>
</dbReference>
<protein>
    <submittedName>
        <fullName evidence="2">Uncharacterized protein</fullName>
    </submittedName>
</protein>
<evidence type="ECO:0000313" key="1">
    <source>
        <dbReference type="EMBL" id="PJZ71184.1"/>
    </source>
</evidence>
<evidence type="ECO:0000313" key="2">
    <source>
        <dbReference type="EMBL" id="PJZ74717.1"/>
    </source>
</evidence>
<dbReference type="EMBL" id="NPDZ01000001">
    <property type="protein sequence ID" value="PJZ74717.1"/>
    <property type="molecule type" value="Genomic_DNA"/>
</dbReference>
<gene>
    <name evidence="1" type="ORF">CH360_01315</name>
    <name evidence="2" type="ORF">CH373_01315</name>
</gene>
<proteinExistence type="predicted"/>
<dbReference type="OrthoDB" id="343224at2"/>
<evidence type="ECO:0000313" key="4">
    <source>
        <dbReference type="Proteomes" id="UP000231990"/>
    </source>
</evidence>
<organism evidence="2 4">
    <name type="scientific">Leptospira perolatii</name>
    <dbReference type="NCBI Taxonomy" id="2023191"/>
    <lineage>
        <taxon>Bacteria</taxon>
        <taxon>Pseudomonadati</taxon>
        <taxon>Spirochaetota</taxon>
        <taxon>Spirochaetia</taxon>
        <taxon>Leptospirales</taxon>
        <taxon>Leptospiraceae</taxon>
        <taxon>Leptospira</taxon>
    </lineage>
</organism>
<dbReference type="AlphaFoldDB" id="A0A2M9ZRK6"/>
<evidence type="ECO:0000313" key="3">
    <source>
        <dbReference type="Proteomes" id="UP000231962"/>
    </source>
</evidence>
<reference evidence="3 4" key="1">
    <citation type="submission" date="2017-07" db="EMBL/GenBank/DDBJ databases">
        <title>Leptospira spp. isolated from tropical soils.</title>
        <authorList>
            <person name="Thibeaux R."/>
            <person name="Iraola G."/>
            <person name="Ferres I."/>
            <person name="Bierque E."/>
            <person name="Girault D."/>
            <person name="Soupe-Gilbert M.-E."/>
            <person name="Picardeau M."/>
            <person name="Goarant C."/>
        </authorList>
    </citation>
    <scope>NUCLEOTIDE SEQUENCE [LARGE SCALE GENOMIC DNA]</scope>
    <source>
        <strain evidence="2 4">FH1-B-B1</strain>
        <strain evidence="1 3">FH1-B-C1</strain>
    </source>
</reference>
<name>A0A2M9ZRK6_9LEPT</name>
<accession>A0A2M9ZRK6</accession>
<dbReference type="NCBIfam" id="NF047502">
    <property type="entry name" value="LIC_13346_fam"/>
    <property type="match status" value="1"/>
</dbReference>
<sequence length="316" mass="36666">MKFLPLFIGIIQILFFLIWTLDCSLLPELPTWLGGRETLVQNQPATKVYWNLTKIPATSEAFVQQPGVLHYFILKNPSSSEKSWKAEVNLWETKEEFVRSLPKNVHFPKLTLRAAVSSGISKISEGEPSDPKRILYFPKTDVIWEYEGNTFSSQAKGLQFRSAKRELKNWVLEFEIGKDNAWLSMESRNMDTDVWLTWRNLKSWGFSSVPSTDYINPDGKITPYIEYDYSNINYKALPILNEALPVWIFWKENGVSWAWAFLPEEMLSPRLLAKQKKGEGAPLLFYDPLANNPFTARANLENYPIIYFTDENYVRN</sequence>
<keyword evidence="3" id="KW-1185">Reference proteome</keyword>